<dbReference type="AlphaFoldDB" id="A0A096AX46"/>
<dbReference type="EMBL" id="JRNU01000042">
    <property type="protein sequence ID" value="KGF51266.1"/>
    <property type="molecule type" value="Genomic_DNA"/>
</dbReference>
<dbReference type="Proteomes" id="UP000029614">
    <property type="component" value="Unassembled WGS sequence"/>
</dbReference>
<dbReference type="OrthoDB" id="9797862at2"/>
<dbReference type="RefSeq" id="WP_008448287.1">
    <property type="nucleotide sequence ID" value="NZ_JRNU01000042.1"/>
</dbReference>
<comment type="caution">
    <text evidence="5">The sequence shown here is derived from an EMBL/GenBank/DDBJ whole genome shotgun (WGS) entry which is preliminary data.</text>
</comment>
<dbReference type="Gene3D" id="3.30.70.330">
    <property type="match status" value="1"/>
</dbReference>
<dbReference type="NCBIfam" id="NF004363">
    <property type="entry name" value="PRK05738.2-4"/>
    <property type="match status" value="1"/>
</dbReference>
<dbReference type="GO" id="GO:0003735">
    <property type="term" value="F:structural constituent of ribosome"/>
    <property type="evidence" value="ECO:0007669"/>
    <property type="project" value="InterPro"/>
</dbReference>
<gene>
    <name evidence="4" type="primary">rplW</name>
    <name evidence="5" type="ORF">HMPREF9302_08050</name>
</gene>
<name>A0A096AX46_9BACT</name>
<sequence>MGFIIKPMVTEKMTKITDKSSESKKFSTRSEKIGKAHNAEKEVRSYVVKTKAKPEGVKKEKVVYTYEKEAHAKYGFICKPEANKLEIKKEIESLYNVKVIDVNTVRYAGKRQARYTKAGLVKGQKNAYKKAIVTLKSGDTIDFYSNI</sequence>
<dbReference type="GO" id="GO:0006412">
    <property type="term" value="P:translation"/>
    <property type="evidence" value="ECO:0007669"/>
    <property type="project" value="UniProtKB-UniRule"/>
</dbReference>
<keyword evidence="4" id="KW-0699">rRNA-binding</keyword>
<dbReference type="GO" id="GO:1990904">
    <property type="term" value="C:ribonucleoprotein complex"/>
    <property type="evidence" value="ECO:0007669"/>
    <property type="project" value="UniProtKB-KW"/>
</dbReference>
<keyword evidence="2 4" id="KW-0689">Ribosomal protein</keyword>
<dbReference type="InterPro" id="IPR012677">
    <property type="entry name" value="Nucleotide-bd_a/b_plait_sf"/>
</dbReference>
<reference evidence="5 6" key="1">
    <citation type="submission" date="2014-07" db="EMBL/GenBank/DDBJ databases">
        <authorList>
            <person name="McCorrison J."/>
            <person name="Sanka R."/>
            <person name="Torralba M."/>
            <person name="Gillis M."/>
            <person name="Haft D.H."/>
            <person name="Methe B."/>
            <person name="Sutton G."/>
            <person name="Nelson K.E."/>
        </authorList>
    </citation>
    <scope>NUCLEOTIDE SEQUENCE [LARGE SCALE GENOMIC DNA]</scope>
    <source>
        <strain evidence="5 6">DNF00058</strain>
    </source>
</reference>
<dbReference type="Pfam" id="PF00276">
    <property type="entry name" value="Ribosomal_L23"/>
    <property type="match status" value="1"/>
</dbReference>
<dbReference type="SUPFAM" id="SSF54189">
    <property type="entry name" value="Ribosomal proteins S24e, L23 and L15e"/>
    <property type="match status" value="1"/>
</dbReference>
<keyword evidence="6" id="KW-1185">Reference proteome</keyword>
<keyword evidence="3 4" id="KW-0687">Ribonucleoprotein</keyword>
<dbReference type="InterPro" id="IPR013025">
    <property type="entry name" value="Ribosomal_uL23-like"/>
</dbReference>
<evidence type="ECO:0000256" key="2">
    <source>
        <dbReference type="ARBA" id="ARBA00022980"/>
    </source>
</evidence>
<evidence type="ECO:0000313" key="5">
    <source>
        <dbReference type="EMBL" id="KGF51266.1"/>
    </source>
</evidence>
<dbReference type="GO" id="GO:0019843">
    <property type="term" value="F:rRNA binding"/>
    <property type="evidence" value="ECO:0007669"/>
    <property type="project" value="UniProtKB-UniRule"/>
</dbReference>
<dbReference type="InterPro" id="IPR012678">
    <property type="entry name" value="Ribosomal_uL23/eL15/eS24_sf"/>
</dbReference>
<accession>A0A096AX46</accession>
<evidence type="ECO:0000256" key="4">
    <source>
        <dbReference type="HAMAP-Rule" id="MF_01369"/>
    </source>
</evidence>
<proteinExistence type="inferred from homology"/>
<comment type="subunit">
    <text evidence="4">Part of the 50S ribosomal subunit. Contacts protein L29, and trigger factor when it is bound to the ribosome.</text>
</comment>
<keyword evidence="4" id="KW-0694">RNA-binding</keyword>
<organism evidence="5 6">
    <name type="scientific">Prevotella amnii DNF00058</name>
    <dbReference type="NCBI Taxonomy" id="1401066"/>
    <lineage>
        <taxon>Bacteria</taxon>
        <taxon>Pseudomonadati</taxon>
        <taxon>Bacteroidota</taxon>
        <taxon>Bacteroidia</taxon>
        <taxon>Bacteroidales</taxon>
        <taxon>Prevotellaceae</taxon>
        <taxon>Prevotella</taxon>
    </lineage>
</organism>
<comment type="function">
    <text evidence="4">One of the early assembly proteins it binds 23S rRNA. One of the proteins that surrounds the polypeptide exit tunnel on the outside of the ribosome. Forms the main docking site for trigger factor binding to the ribosome.</text>
</comment>
<comment type="similarity">
    <text evidence="1 4">Belongs to the universal ribosomal protein uL23 family.</text>
</comment>
<evidence type="ECO:0000256" key="1">
    <source>
        <dbReference type="ARBA" id="ARBA00006700"/>
    </source>
</evidence>
<dbReference type="HAMAP" id="MF_01369_B">
    <property type="entry name" value="Ribosomal_uL23_B"/>
    <property type="match status" value="1"/>
</dbReference>
<dbReference type="GO" id="GO:0005840">
    <property type="term" value="C:ribosome"/>
    <property type="evidence" value="ECO:0007669"/>
    <property type="project" value="UniProtKB-KW"/>
</dbReference>
<evidence type="ECO:0000256" key="3">
    <source>
        <dbReference type="ARBA" id="ARBA00023274"/>
    </source>
</evidence>
<protein>
    <recommendedName>
        <fullName evidence="4">Large ribosomal subunit protein uL23</fullName>
    </recommendedName>
</protein>
<evidence type="ECO:0000313" key="6">
    <source>
        <dbReference type="Proteomes" id="UP000029614"/>
    </source>
</evidence>